<keyword evidence="3" id="KW-0560">Oxidoreductase</keyword>
<dbReference type="Gene3D" id="3.40.30.10">
    <property type="entry name" value="Glutaredoxin"/>
    <property type="match status" value="1"/>
</dbReference>
<keyword evidence="2" id="KW-0575">Peroxidase</keyword>
<dbReference type="GO" id="GO:0004601">
    <property type="term" value="F:peroxidase activity"/>
    <property type="evidence" value="ECO:0007669"/>
    <property type="project" value="UniProtKB-KW"/>
</dbReference>
<dbReference type="PIRSF" id="PIRSF000303">
    <property type="entry name" value="Glutathion_perox"/>
    <property type="match status" value="1"/>
</dbReference>
<dbReference type="PROSITE" id="PS51355">
    <property type="entry name" value="GLUTATHIONE_PEROXID_3"/>
    <property type="match status" value="1"/>
</dbReference>
<dbReference type="AlphaFoldDB" id="A0A382FMY9"/>
<dbReference type="PRINTS" id="PR01011">
    <property type="entry name" value="GLUTPROXDASE"/>
</dbReference>
<dbReference type="EMBL" id="UINC01050714">
    <property type="protein sequence ID" value="SVB64002.1"/>
    <property type="molecule type" value="Genomic_DNA"/>
</dbReference>
<dbReference type="GO" id="GO:0034599">
    <property type="term" value="P:cellular response to oxidative stress"/>
    <property type="evidence" value="ECO:0007669"/>
    <property type="project" value="TreeGrafter"/>
</dbReference>
<proteinExistence type="inferred from homology"/>
<evidence type="ECO:0000256" key="2">
    <source>
        <dbReference type="ARBA" id="ARBA00022559"/>
    </source>
</evidence>
<reference evidence="4" key="1">
    <citation type="submission" date="2018-05" db="EMBL/GenBank/DDBJ databases">
        <authorList>
            <person name="Lanie J.A."/>
            <person name="Ng W.-L."/>
            <person name="Kazmierczak K.M."/>
            <person name="Andrzejewski T.M."/>
            <person name="Davidsen T.M."/>
            <person name="Wayne K.J."/>
            <person name="Tettelin H."/>
            <person name="Glass J.I."/>
            <person name="Rusch D."/>
            <person name="Podicherti R."/>
            <person name="Tsui H.-C.T."/>
            <person name="Winkler M.E."/>
        </authorList>
    </citation>
    <scope>NUCLEOTIDE SEQUENCE</scope>
</reference>
<evidence type="ECO:0000256" key="3">
    <source>
        <dbReference type="ARBA" id="ARBA00023002"/>
    </source>
</evidence>
<evidence type="ECO:0008006" key="5">
    <source>
        <dbReference type="Google" id="ProtNLM"/>
    </source>
</evidence>
<sequence length="189" mass="21794">MIYDYTLKKIGGGCVDISTYMGRTLLIVNVASFCNFTRQYKNLQMLHEKFSSQNFSILAFPCNDFFNQEPGFEEEIIDFCDVEYGVTFDVFKKIKIRGVGAHPLYKCLEGEISPVIRSKGLKARLFQLFCLIVFLFKERRLPNKGEVVWNFHKFIIGTKGQIAGHFPSDCDPLDQRLIACIERELNDHS</sequence>
<protein>
    <recommendedName>
        <fullName evidence="5">Glutathione peroxidase</fullName>
    </recommendedName>
</protein>
<gene>
    <name evidence="4" type="ORF">METZ01_LOCUS216856</name>
</gene>
<evidence type="ECO:0000256" key="1">
    <source>
        <dbReference type="ARBA" id="ARBA00006926"/>
    </source>
</evidence>
<evidence type="ECO:0000313" key="4">
    <source>
        <dbReference type="EMBL" id="SVB64002.1"/>
    </source>
</evidence>
<name>A0A382FMY9_9ZZZZ</name>
<dbReference type="SUPFAM" id="SSF52833">
    <property type="entry name" value="Thioredoxin-like"/>
    <property type="match status" value="1"/>
</dbReference>
<dbReference type="Pfam" id="PF00255">
    <property type="entry name" value="GSHPx"/>
    <property type="match status" value="1"/>
</dbReference>
<comment type="similarity">
    <text evidence="1">Belongs to the glutathione peroxidase family.</text>
</comment>
<dbReference type="PANTHER" id="PTHR11592">
    <property type="entry name" value="GLUTATHIONE PEROXIDASE"/>
    <property type="match status" value="1"/>
</dbReference>
<organism evidence="4">
    <name type="scientific">marine metagenome</name>
    <dbReference type="NCBI Taxonomy" id="408172"/>
    <lineage>
        <taxon>unclassified sequences</taxon>
        <taxon>metagenomes</taxon>
        <taxon>ecological metagenomes</taxon>
    </lineage>
</organism>
<dbReference type="InterPro" id="IPR036249">
    <property type="entry name" value="Thioredoxin-like_sf"/>
</dbReference>
<accession>A0A382FMY9</accession>
<dbReference type="InterPro" id="IPR000889">
    <property type="entry name" value="Glutathione_peroxidase"/>
</dbReference>
<dbReference type="PANTHER" id="PTHR11592:SF78">
    <property type="entry name" value="GLUTATHIONE PEROXIDASE"/>
    <property type="match status" value="1"/>
</dbReference>
<dbReference type="CDD" id="cd00340">
    <property type="entry name" value="GSH_Peroxidase"/>
    <property type="match status" value="1"/>
</dbReference>